<organism evidence="7 8">
    <name type="scientific">Geoalkalibacter subterraneus</name>
    <dbReference type="NCBI Taxonomy" id="483547"/>
    <lineage>
        <taxon>Bacteria</taxon>
        <taxon>Pseudomonadati</taxon>
        <taxon>Thermodesulfobacteriota</taxon>
        <taxon>Desulfuromonadia</taxon>
        <taxon>Desulfuromonadales</taxon>
        <taxon>Geoalkalibacteraceae</taxon>
        <taxon>Geoalkalibacter</taxon>
    </lineage>
</organism>
<evidence type="ECO:0000256" key="2">
    <source>
        <dbReference type="ARBA" id="ARBA00005947"/>
    </source>
</evidence>
<dbReference type="HOGENOM" id="CLU_007727_8_0_7"/>
<dbReference type="KEGG" id="gsb:GSUB_06705"/>
<dbReference type="GO" id="GO:0016787">
    <property type="term" value="F:hydrolase activity"/>
    <property type="evidence" value="ECO:0007669"/>
    <property type="project" value="UniProtKB-KW"/>
</dbReference>
<reference evidence="7 8" key="1">
    <citation type="journal article" date="2015" name="Genome Announc.">
        <title>Genomes of Geoalkalibacter ferrihydriticus Z-0531T and Geoalkalibacter subterraneus Red1T, Two Haloalkaliphilic Metal-Reducing Deltaproteobacteria.</title>
        <authorList>
            <person name="Badalamenti J.P."/>
            <person name="Krajmalnik-Brown R."/>
            <person name="Torres C.I."/>
            <person name="Bond D.R."/>
        </authorList>
    </citation>
    <scope>NUCLEOTIDE SEQUENCE [LARGE SCALE GENOMIC DNA]</scope>
    <source>
        <strain evidence="7 8">Red1</strain>
    </source>
</reference>
<dbReference type="GO" id="GO:0040029">
    <property type="term" value="P:epigenetic regulation of gene expression"/>
    <property type="evidence" value="ECO:0007669"/>
    <property type="project" value="TreeGrafter"/>
</dbReference>
<protein>
    <recommendedName>
        <fullName evidence="3">Acetoin utilization protein AcuC</fullName>
    </recommendedName>
</protein>
<proteinExistence type="inferred from homology"/>
<keyword evidence="4" id="KW-0006">Acetoin catabolism</keyword>
<dbReference type="PANTHER" id="PTHR10625:SF10">
    <property type="entry name" value="HISTONE DEACETYLASE HDAC1"/>
    <property type="match status" value="1"/>
</dbReference>
<name>A0A0B5FNS4_9BACT</name>
<dbReference type="AlphaFoldDB" id="A0A0B5FNS4"/>
<dbReference type="RefSeq" id="WP_040199873.1">
    <property type="nucleotide sequence ID" value="NZ_CP010311.1"/>
</dbReference>
<dbReference type="Pfam" id="PF00850">
    <property type="entry name" value="Hist_deacetyl"/>
    <property type="match status" value="1"/>
</dbReference>
<evidence type="ECO:0000256" key="5">
    <source>
        <dbReference type="ARBA" id="ARBA00022801"/>
    </source>
</evidence>
<dbReference type="PANTHER" id="PTHR10625">
    <property type="entry name" value="HISTONE DEACETYLASE HDAC1-RELATED"/>
    <property type="match status" value="1"/>
</dbReference>
<dbReference type="Gene3D" id="3.40.800.20">
    <property type="entry name" value="Histone deacetylase domain"/>
    <property type="match status" value="1"/>
</dbReference>
<dbReference type="CDD" id="cd09994">
    <property type="entry name" value="HDAC_AcuC_like"/>
    <property type="match status" value="1"/>
</dbReference>
<gene>
    <name evidence="7" type="ORF">GSUB_06705</name>
</gene>
<dbReference type="InterPro" id="IPR037138">
    <property type="entry name" value="His_deacetylse_dom_sf"/>
</dbReference>
<evidence type="ECO:0000256" key="4">
    <source>
        <dbReference type="ARBA" id="ARBA00022627"/>
    </source>
</evidence>
<dbReference type="SUPFAM" id="SSF52768">
    <property type="entry name" value="Arginase/deacetylase"/>
    <property type="match status" value="1"/>
</dbReference>
<dbReference type="GO" id="GO:0004407">
    <property type="term" value="F:histone deacetylase activity"/>
    <property type="evidence" value="ECO:0007669"/>
    <property type="project" value="InterPro"/>
</dbReference>
<dbReference type="Proteomes" id="UP000035036">
    <property type="component" value="Chromosome"/>
</dbReference>
<keyword evidence="8" id="KW-1185">Reference proteome</keyword>
<dbReference type="InterPro" id="IPR023696">
    <property type="entry name" value="Ureohydrolase_dom_sf"/>
</dbReference>
<dbReference type="STRING" id="483547.GSUB_06705"/>
<dbReference type="GO" id="GO:0045150">
    <property type="term" value="P:acetoin catabolic process"/>
    <property type="evidence" value="ECO:0007669"/>
    <property type="project" value="UniProtKB-UniPathway"/>
</dbReference>
<dbReference type="PRINTS" id="PR01271">
    <property type="entry name" value="HISDACETLASE"/>
</dbReference>
<keyword evidence="5" id="KW-0378">Hydrolase</keyword>
<accession>A0A0B5FNS4</accession>
<evidence type="ECO:0000256" key="3">
    <source>
        <dbReference type="ARBA" id="ARBA00020218"/>
    </source>
</evidence>
<comment type="pathway">
    <text evidence="1">Ketone degradation; acetoin degradation.</text>
</comment>
<dbReference type="UniPathway" id="UPA00040"/>
<dbReference type="EMBL" id="CP010311">
    <property type="protein sequence ID" value="AJF06304.1"/>
    <property type="molecule type" value="Genomic_DNA"/>
</dbReference>
<dbReference type="PRINTS" id="PR01270">
    <property type="entry name" value="HDASUPER"/>
</dbReference>
<evidence type="ECO:0000259" key="6">
    <source>
        <dbReference type="Pfam" id="PF00850"/>
    </source>
</evidence>
<evidence type="ECO:0000313" key="7">
    <source>
        <dbReference type="EMBL" id="AJF06304.1"/>
    </source>
</evidence>
<evidence type="ECO:0000256" key="1">
    <source>
        <dbReference type="ARBA" id="ARBA00005101"/>
    </source>
</evidence>
<sequence>MGRSRAFIYSSRFGDFSYGTQHPFKLLRYRLTYELIEELGLLDNPATEVVECPVATEEEVARFHRADYLDVLREFNQDETPRANFFYGLGDVENPVFPGFYDWALLGTGGTLEAARRVADGRNRIAFNMAGGWHHAHVARASGFSFLNDAVVAICHLLDRGLRVAYVDLDAHHGDGVQEAFYRDSRVLTVSMHETGDDFFPHTGYVHEMGEGDGKGFSLNVPFYRHADDRLFRRAFDAVVAPVIEKFAPDILVTQLGVDTLRTDPLARLEMTTASLEYCARWFRDSGLRWVALGGGGYNKVNVARGWALIWGAILGIELPDFLPPRFVQTISSLGFSDQRLRDLPHHPLDDDYRRAEEALEERLEFLRRNFFPLHGIVR</sequence>
<dbReference type="InterPro" id="IPR000286">
    <property type="entry name" value="HDACs"/>
</dbReference>
<evidence type="ECO:0000313" key="8">
    <source>
        <dbReference type="Proteomes" id="UP000035036"/>
    </source>
</evidence>
<dbReference type="OrthoDB" id="9808367at2"/>
<comment type="similarity">
    <text evidence="2">Belongs to the histone deacetylase family.</text>
</comment>
<dbReference type="InterPro" id="IPR003084">
    <property type="entry name" value="HDAC_I/II"/>
</dbReference>
<dbReference type="InterPro" id="IPR023801">
    <property type="entry name" value="His_deacetylse_dom"/>
</dbReference>
<feature type="domain" description="Histone deacetylase" evidence="6">
    <location>
        <begin position="22"/>
        <end position="312"/>
    </location>
</feature>
<dbReference type="InterPro" id="IPR003085">
    <property type="entry name" value="AcuC"/>
</dbReference>